<organism evidence="1 2">
    <name type="scientific">Botrytis galanthina</name>
    <dbReference type="NCBI Taxonomy" id="278940"/>
    <lineage>
        <taxon>Eukaryota</taxon>
        <taxon>Fungi</taxon>
        <taxon>Dikarya</taxon>
        <taxon>Ascomycota</taxon>
        <taxon>Pezizomycotina</taxon>
        <taxon>Leotiomycetes</taxon>
        <taxon>Helotiales</taxon>
        <taxon>Sclerotiniaceae</taxon>
        <taxon>Botrytis</taxon>
    </lineage>
</organism>
<sequence length="276" mass="30744">MVQLMNLDIASPQEVVDMFNAMCWAIDQKVPGIFGELGSISFANLASFVSLYGQDLLRRNTLTEYQFRIITSRSHEAGDDAQRVRAAEEALEGLRKIFKVRIYDYVNGQYVSYWSVFTNNPVATTNNINDLVIDLNKATAREITRAFLEMDLICFAFKDRVAMPDDVVYLCMDKPFSAMMRYFTVENIKQLLEQKIGVRFGMGLSSQNAGGNDMRLPLPFSAGIGMELPQPHGGVNSMGLLKPHEGGNDVRLPLPFSAGIGMELPQPHGGVNQNVH</sequence>
<evidence type="ECO:0000313" key="2">
    <source>
        <dbReference type="Proteomes" id="UP000308671"/>
    </source>
</evidence>
<dbReference type="OrthoDB" id="10613130at2759"/>
<dbReference type="AlphaFoldDB" id="A0A4S8QKH0"/>
<dbReference type="EMBL" id="PQXL01000485">
    <property type="protein sequence ID" value="THV45457.1"/>
    <property type="molecule type" value="Genomic_DNA"/>
</dbReference>
<proteinExistence type="predicted"/>
<dbReference type="Proteomes" id="UP000308671">
    <property type="component" value="Unassembled WGS sequence"/>
</dbReference>
<name>A0A4S8QKH0_9HELO</name>
<accession>A0A4S8QKH0</accession>
<comment type="caution">
    <text evidence="1">The sequence shown here is derived from an EMBL/GenBank/DDBJ whole genome shotgun (WGS) entry which is preliminary data.</text>
</comment>
<protein>
    <submittedName>
        <fullName evidence="1">Uncharacterized protein</fullName>
    </submittedName>
</protein>
<evidence type="ECO:0000313" key="1">
    <source>
        <dbReference type="EMBL" id="THV45457.1"/>
    </source>
</evidence>
<keyword evidence="2" id="KW-1185">Reference proteome</keyword>
<gene>
    <name evidence="1" type="ORF">BGAL_0486g00030</name>
</gene>
<reference evidence="1 2" key="1">
    <citation type="submission" date="2017-12" db="EMBL/GenBank/DDBJ databases">
        <title>Comparative genomics of Botrytis spp.</title>
        <authorList>
            <person name="Valero-Jimenez C.A."/>
            <person name="Tapia P."/>
            <person name="Veloso J."/>
            <person name="Silva-Moreno E."/>
            <person name="Staats M."/>
            <person name="Valdes J.H."/>
            <person name="Van Kan J.A.L."/>
        </authorList>
    </citation>
    <scope>NUCLEOTIDE SEQUENCE [LARGE SCALE GENOMIC DNA]</scope>
    <source>
        <strain evidence="1 2">MUCL435</strain>
    </source>
</reference>